<name>A0AB35I3M4_MICTH</name>
<proteinExistence type="predicted"/>
<accession>A0AB35I3M4</accession>
<dbReference type="RefSeq" id="WP_074904427.1">
    <property type="nucleotide sequence ID" value="NZ_CP130317.1"/>
</dbReference>
<organism evidence="1 2">
    <name type="scientific">Microbulbifer thermotolerans</name>
    <dbReference type="NCBI Taxonomy" id="252514"/>
    <lineage>
        <taxon>Bacteria</taxon>
        <taxon>Pseudomonadati</taxon>
        <taxon>Pseudomonadota</taxon>
        <taxon>Gammaproteobacteria</taxon>
        <taxon>Cellvibrionales</taxon>
        <taxon>Microbulbiferaceae</taxon>
        <taxon>Microbulbifer</taxon>
    </lineage>
</organism>
<gene>
    <name evidence="1" type="ORF">OQJ68_15875</name>
</gene>
<evidence type="ECO:0000313" key="1">
    <source>
        <dbReference type="EMBL" id="MCX2803268.1"/>
    </source>
</evidence>
<reference evidence="1" key="1">
    <citation type="submission" date="2022-11" db="EMBL/GenBank/DDBJ databases">
        <title>Chitin-degrading and fungicidal potential of chitinolytic bacterial strains from marine environment of the Pacific Ocean regions.</title>
        <authorList>
            <person name="Pentekhina I."/>
            <person name="Nedashkovskaya O."/>
            <person name="Seitkalieva A."/>
            <person name="Podvolotskaya A."/>
            <person name="Tekutyeva L."/>
            <person name="Balabanova L."/>
        </authorList>
    </citation>
    <scope>NUCLEOTIDE SEQUENCE</scope>
    <source>
        <strain evidence="1">KMM 6838</strain>
    </source>
</reference>
<sequence length="111" mass="12423">MDYELALFTELNELGGRPPEPLGVQIDRGKVKISGFYENTQDTLESVIVAFLKMLDLFDSNVFSRKSVLQVAVYHMLQEAVTFTVRLSSSVLDELSSRGVSIEITAYPCDE</sequence>
<comment type="caution">
    <text evidence="1">The sequence shown here is derived from an EMBL/GenBank/DDBJ whole genome shotgun (WGS) entry which is preliminary data.</text>
</comment>
<dbReference type="Proteomes" id="UP001209730">
    <property type="component" value="Unassembled WGS sequence"/>
</dbReference>
<dbReference type="EMBL" id="JAPHQB010000040">
    <property type="protein sequence ID" value="MCX2803268.1"/>
    <property type="molecule type" value="Genomic_DNA"/>
</dbReference>
<protein>
    <submittedName>
        <fullName evidence="1">Uncharacterized protein</fullName>
    </submittedName>
</protein>
<evidence type="ECO:0000313" key="2">
    <source>
        <dbReference type="Proteomes" id="UP001209730"/>
    </source>
</evidence>
<dbReference type="AlphaFoldDB" id="A0AB35I3M4"/>